<sequence>MDFEKARFNMIEQQIRPWNVLDTDILDLMFHVKREDFVSEALRTLAFTDNELPLPNGSLMLQPKIEARMLQDLNVQPTDKALEIGTGSGYVTALLASLASHVYSVEIDAKQRERAAENLKQVRLQNITLLEGNGVSGLPAHAPYDVIFVGGSLPVVPDELKQQLAIGGRMMIVTGDLPVMRALLIKRVSEQDFSSEEMFDTCVARLEHAEAVEPERFVF</sequence>
<dbReference type="AlphaFoldDB" id="A0A845BKZ7"/>
<dbReference type="Pfam" id="PF01135">
    <property type="entry name" value="PCMT"/>
    <property type="match status" value="1"/>
</dbReference>
<protein>
    <recommendedName>
        <fullName evidence="2">Protein-L-isoaspartate O-methyltransferase</fullName>
    </recommendedName>
    <alternativeName>
        <fullName evidence="4">Protein L-isoaspartyl methyltransferase</fullName>
    </alternativeName>
</protein>
<reference evidence="5 6" key="1">
    <citation type="submission" date="2019-12" db="EMBL/GenBank/DDBJ databases">
        <title>Neisseriaceae gen. nov. sp. Genome sequencing and assembly.</title>
        <authorList>
            <person name="Liu Z."/>
            <person name="Li A."/>
        </authorList>
    </citation>
    <scope>NUCLEOTIDE SEQUENCE [LARGE SCALE GENOMIC DNA]</scope>
    <source>
        <strain evidence="5 6">B2N2-7</strain>
    </source>
</reference>
<dbReference type="InterPro" id="IPR020596">
    <property type="entry name" value="rRNA_Ade_Mease_Trfase_CS"/>
</dbReference>
<dbReference type="GO" id="GO:0005737">
    <property type="term" value="C:cytoplasm"/>
    <property type="evidence" value="ECO:0007669"/>
    <property type="project" value="TreeGrafter"/>
</dbReference>
<proteinExistence type="inferred from homology"/>
<comment type="caution">
    <text evidence="5">The sequence shown here is derived from an EMBL/GenBank/DDBJ whole genome shotgun (WGS) entry which is preliminary data.</text>
</comment>
<keyword evidence="5" id="KW-0489">Methyltransferase</keyword>
<dbReference type="GO" id="GO:0000179">
    <property type="term" value="F:rRNA (adenine-N6,N6-)-dimethyltransferase activity"/>
    <property type="evidence" value="ECO:0007669"/>
    <property type="project" value="InterPro"/>
</dbReference>
<dbReference type="Gene3D" id="3.40.50.150">
    <property type="entry name" value="Vaccinia Virus protein VP39"/>
    <property type="match status" value="1"/>
</dbReference>
<dbReference type="PANTHER" id="PTHR11579:SF18">
    <property type="entry name" value="PROTEIN-L-ISOASPARTATE O-METHYLTRANSFERASE"/>
    <property type="match status" value="1"/>
</dbReference>
<gene>
    <name evidence="5" type="ORF">GQF02_02830</name>
</gene>
<dbReference type="Proteomes" id="UP000467214">
    <property type="component" value="Unassembled WGS sequence"/>
</dbReference>
<evidence type="ECO:0000256" key="1">
    <source>
        <dbReference type="ARBA" id="ARBA00005369"/>
    </source>
</evidence>
<name>A0A845BKZ7_9NEIS</name>
<dbReference type="PROSITE" id="PS01131">
    <property type="entry name" value="RRNA_A_DIMETH"/>
    <property type="match status" value="1"/>
</dbReference>
<evidence type="ECO:0000256" key="2">
    <source>
        <dbReference type="ARBA" id="ARBA00013346"/>
    </source>
</evidence>
<dbReference type="PROSITE" id="PS01279">
    <property type="entry name" value="PCMT"/>
    <property type="match status" value="1"/>
</dbReference>
<comment type="similarity">
    <text evidence="1">Belongs to the methyltransferase superfamily. L-isoaspartyl/D-aspartyl protein methyltransferase family.</text>
</comment>
<dbReference type="PANTHER" id="PTHR11579">
    <property type="entry name" value="PROTEIN-L-ISOASPARTATE O-METHYLTRANSFERASE"/>
    <property type="match status" value="1"/>
</dbReference>
<keyword evidence="5" id="KW-0808">Transferase</keyword>
<evidence type="ECO:0000313" key="6">
    <source>
        <dbReference type="Proteomes" id="UP000467214"/>
    </source>
</evidence>
<dbReference type="CDD" id="cd02440">
    <property type="entry name" value="AdoMet_MTases"/>
    <property type="match status" value="1"/>
</dbReference>
<dbReference type="GO" id="GO:0004719">
    <property type="term" value="F:protein-L-isoaspartate (D-aspartate) O-methyltransferase activity"/>
    <property type="evidence" value="ECO:0007669"/>
    <property type="project" value="InterPro"/>
</dbReference>
<keyword evidence="3" id="KW-0949">S-adenosyl-L-methionine</keyword>
<dbReference type="SUPFAM" id="SSF53335">
    <property type="entry name" value="S-adenosyl-L-methionine-dependent methyltransferases"/>
    <property type="match status" value="1"/>
</dbReference>
<keyword evidence="6" id="KW-1185">Reference proteome</keyword>
<dbReference type="InterPro" id="IPR029063">
    <property type="entry name" value="SAM-dependent_MTases_sf"/>
</dbReference>
<evidence type="ECO:0000313" key="5">
    <source>
        <dbReference type="EMBL" id="MXR35908.1"/>
    </source>
</evidence>
<evidence type="ECO:0000256" key="3">
    <source>
        <dbReference type="ARBA" id="ARBA00022691"/>
    </source>
</evidence>
<dbReference type="InterPro" id="IPR000682">
    <property type="entry name" value="PCMT"/>
</dbReference>
<organism evidence="5 6">
    <name type="scientific">Craterilacuibacter sinensis</name>
    <dbReference type="NCBI Taxonomy" id="2686017"/>
    <lineage>
        <taxon>Bacteria</taxon>
        <taxon>Pseudomonadati</taxon>
        <taxon>Pseudomonadota</taxon>
        <taxon>Betaproteobacteria</taxon>
        <taxon>Neisseriales</taxon>
        <taxon>Neisseriaceae</taxon>
        <taxon>Craterilacuibacter</taxon>
    </lineage>
</organism>
<dbReference type="RefSeq" id="WP_124735530.1">
    <property type="nucleotide sequence ID" value="NZ_WSSB01000002.1"/>
</dbReference>
<accession>A0A845BKZ7</accession>
<dbReference type="EMBL" id="WSSB01000002">
    <property type="protein sequence ID" value="MXR35908.1"/>
    <property type="molecule type" value="Genomic_DNA"/>
</dbReference>
<evidence type="ECO:0000256" key="4">
    <source>
        <dbReference type="ARBA" id="ARBA00030757"/>
    </source>
</evidence>